<dbReference type="AlphaFoldDB" id="A0A1W6Z5K7"/>
<organism evidence="2 3">
    <name type="scientific">Bordetella genomosp. 9</name>
    <dbReference type="NCBI Taxonomy" id="1416803"/>
    <lineage>
        <taxon>Bacteria</taxon>
        <taxon>Pseudomonadati</taxon>
        <taxon>Pseudomonadota</taxon>
        <taxon>Betaproteobacteria</taxon>
        <taxon>Burkholderiales</taxon>
        <taxon>Alcaligenaceae</taxon>
        <taxon>Bordetella</taxon>
    </lineage>
</organism>
<keyword evidence="3" id="KW-1185">Reference proteome</keyword>
<accession>A0A1W6Z5K7</accession>
<feature type="transmembrane region" description="Helical" evidence="1">
    <location>
        <begin position="143"/>
        <end position="160"/>
    </location>
</feature>
<dbReference type="Proteomes" id="UP000194139">
    <property type="component" value="Chromosome"/>
</dbReference>
<feature type="transmembrane region" description="Helical" evidence="1">
    <location>
        <begin position="105"/>
        <end position="123"/>
    </location>
</feature>
<keyword evidence="1" id="KW-0472">Membrane</keyword>
<keyword evidence="1" id="KW-1133">Transmembrane helix</keyword>
<dbReference type="InterPro" id="IPR021354">
    <property type="entry name" value="DUF2975"/>
</dbReference>
<evidence type="ECO:0000313" key="3">
    <source>
        <dbReference type="Proteomes" id="UP000194139"/>
    </source>
</evidence>
<evidence type="ECO:0000313" key="2">
    <source>
        <dbReference type="EMBL" id="ARP88637.1"/>
    </source>
</evidence>
<dbReference type="EMBL" id="CP021109">
    <property type="protein sequence ID" value="ARP88637.1"/>
    <property type="molecule type" value="Genomic_DNA"/>
</dbReference>
<reference evidence="2 3" key="1">
    <citation type="submission" date="2017-05" db="EMBL/GenBank/DDBJ databases">
        <title>Complete and WGS of Bordetella genogroups.</title>
        <authorList>
            <person name="Spilker T."/>
            <person name="LiPuma J."/>
        </authorList>
    </citation>
    <scope>NUCLEOTIDE SEQUENCE [LARGE SCALE GENOMIC DNA]</scope>
    <source>
        <strain evidence="2 3">AU17164</strain>
    </source>
</reference>
<feature type="transmembrane region" description="Helical" evidence="1">
    <location>
        <begin position="51"/>
        <end position="74"/>
    </location>
</feature>
<protein>
    <submittedName>
        <fullName evidence="2">DUF2975 domain-containing protein</fullName>
    </submittedName>
</protein>
<dbReference type="Pfam" id="PF11188">
    <property type="entry name" value="DUF2975"/>
    <property type="match status" value="1"/>
</dbReference>
<keyword evidence="1" id="KW-0812">Transmembrane</keyword>
<proteinExistence type="predicted"/>
<evidence type="ECO:0000256" key="1">
    <source>
        <dbReference type="SAM" id="Phobius"/>
    </source>
</evidence>
<name>A0A1W6Z5K7_9BORD</name>
<gene>
    <name evidence="2" type="ORF">CAL13_09725</name>
</gene>
<sequence>MAGITFTFMVAMLALNAAAWFQYTASVQNSGWNFGLSVRLLDTLKVTARELTWWQLLGAVLISSVPLLALINGLRHLRALFREYAMGAYFSSQAAVHLGKTGCAVAWWVLLETLCEPILSVWLTLLRGTGQRIVSLSFDNSDIVALFISASIAVIARILGRAAELYEENRQFV</sequence>